<evidence type="ECO:0000313" key="2">
    <source>
        <dbReference type="Proteomes" id="UP000298688"/>
    </source>
</evidence>
<dbReference type="PROSITE" id="PS51257">
    <property type="entry name" value="PROKAR_LIPOPROTEIN"/>
    <property type="match status" value="1"/>
</dbReference>
<dbReference type="InterPro" id="IPR014094">
    <property type="entry name" value="LpoB"/>
</dbReference>
<reference evidence="1 2" key="1">
    <citation type="submission" date="2018-12" db="EMBL/GenBank/DDBJ databases">
        <authorList>
            <person name="Chong R.A."/>
        </authorList>
    </citation>
    <scope>NUCLEOTIDE SEQUENCE [LARGE SCALE GENOMIC DNA]</scope>
    <source>
        <strain evidence="1 2">Rpa</strain>
    </source>
</reference>
<accession>A0A4D6Y9G7</accession>
<dbReference type="Proteomes" id="UP000298688">
    <property type="component" value="Chromosome"/>
</dbReference>
<sequence length="175" mass="20419">MNKILLLLTFFLFFISSCSLLKNIKKTNFFLEKEQFIFLSFENAIENVILEILNNKNIFFSKKISLYISTLKNKSNIFLENTKLIDIFKKTISKNIKKIHIVDIESINRTKEKLGLSKNNNTLSINEAILLSRNNNATYYLDSCVMGDNKPFLLKVQLILVKTGEIIFCKIQKFY</sequence>
<dbReference type="AlphaFoldDB" id="A0A4D6Y9G7"/>
<reference evidence="1 2" key="2">
    <citation type="submission" date="2019-05" db="EMBL/GenBank/DDBJ databases">
        <title>Genome evolution of the obligate endosymbiont Buchnera aphidicola.</title>
        <authorList>
            <person name="Moran N.A."/>
        </authorList>
    </citation>
    <scope>NUCLEOTIDE SEQUENCE [LARGE SCALE GENOMIC DNA]</scope>
    <source>
        <strain evidence="1 2">Rpa</strain>
    </source>
</reference>
<evidence type="ECO:0008006" key="3">
    <source>
        <dbReference type="Google" id="ProtNLM"/>
    </source>
</evidence>
<dbReference type="GO" id="GO:0009252">
    <property type="term" value="P:peptidoglycan biosynthetic process"/>
    <property type="evidence" value="ECO:0007669"/>
    <property type="project" value="TreeGrafter"/>
</dbReference>
<dbReference type="PANTHER" id="PTHR40593:SF1">
    <property type="entry name" value="PENICILLIN-BINDING PROTEIN ACTIVATOR LPOB"/>
    <property type="match status" value="1"/>
</dbReference>
<name>A0A4D6Y9G7_BUCRP</name>
<dbReference type="RefSeq" id="WP_158337260.1">
    <property type="nucleotide sequence ID" value="NZ_CP034858.1"/>
</dbReference>
<proteinExistence type="predicted"/>
<protein>
    <recommendedName>
        <fullName evidence="3">Lipoprotein</fullName>
    </recommendedName>
</protein>
<dbReference type="OrthoDB" id="6554269at2"/>
<dbReference type="GO" id="GO:0030234">
    <property type="term" value="F:enzyme regulator activity"/>
    <property type="evidence" value="ECO:0007669"/>
    <property type="project" value="TreeGrafter"/>
</dbReference>
<dbReference type="EMBL" id="CP034858">
    <property type="protein sequence ID" value="QCI24993.1"/>
    <property type="molecule type" value="Genomic_DNA"/>
</dbReference>
<gene>
    <name evidence="1" type="ORF">D9V76_01830</name>
</gene>
<evidence type="ECO:0000313" key="1">
    <source>
        <dbReference type="EMBL" id="QCI24993.1"/>
    </source>
</evidence>
<organism evidence="1 2">
    <name type="scientific">Buchnera aphidicola subsp. Rhopalosiphum padi</name>
    <dbReference type="NCBI Taxonomy" id="98793"/>
    <lineage>
        <taxon>Bacteria</taxon>
        <taxon>Pseudomonadati</taxon>
        <taxon>Pseudomonadota</taxon>
        <taxon>Gammaproteobacteria</taxon>
        <taxon>Enterobacterales</taxon>
        <taxon>Erwiniaceae</taxon>
        <taxon>Buchnera</taxon>
    </lineage>
</organism>
<dbReference type="GO" id="GO:0031241">
    <property type="term" value="C:periplasmic side of cell outer membrane"/>
    <property type="evidence" value="ECO:0007669"/>
    <property type="project" value="TreeGrafter"/>
</dbReference>
<dbReference type="PANTHER" id="PTHR40593">
    <property type="entry name" value="PENICILLIN-BINDING PROTEIN ACTIVATOR LPOB"/>
    <property type="match status" value="1"/>
</dbReference>
<dbReference type="Pfam" id="PF13036">
    <property type="entry name" value="LpoB"/>
    <property type="match status" value="1"/>
</dbReference>
<dbReference type="Gene3D" id="3.40.50.10610">
    <property type="entry name" value="ABC-type transport auxiliary lipoprotein component"/>
    <property type="match status" value="1"/>
</dbReference>